<organism evidence="3 4">
    <name type="scientific">Strongylocentrotus purpuratus</name>
    <name type="common">Purple sea urchin</name>
    <dbReference type="NCBI Taxonomy" id="7668"/>
    <lineage>
        <taxon>Eukaryota</taxon>
        <taxon>Metazoa</taxon>
        <taxon>Echinodermata</taxon>
        <taxon>Eleutherozoa</taxon>
        <taxon>Echinozoa</taxon>
        <taxon>Echinoidea</taxon>
        <taxon>Euechinoidea</taxon>
        <taxon>Echinacea</taxon>
        <taxon>Camarodonta</taxon>
        <taxon>Echinidea</taxon>
        <taxon>Strongylocentrotidae</taxon>
        <taxon>Strongylocentrotus</taxon>
    </lineage>
</organism>
<dbReference type="OrthoDB" id="9906453at2759"/>
<reference evidence="3" key="2">
    <citation type="submission" date="2021-01" db="UniProtKB">
        <authorList>
            <consortium name="EnsemblMetazoa"/>
        </authorList>
    </citation>
    <scope>IDENTIFICATION</scope>
</reference>
<sequence length="312" mass="34127">MSGNVSVRILNEENNTGKPCKVFVCTSAVQPNVQGFIDEFNHRFGTIHADAHYFQLPYSGIDRFSVKGNGMDVMILCHSIDNRRFSITDVMDALYTKFLPNAAKTLGKQNVCVIVHDFPPKKKLEKPDQYMAEMESFKTKQGTTFKNAALVMMCGKLDGPVEMQESNWDDLKQFLQNAVKKRQIPKGCGGTTSMKVNKLSILVSVLSLIIFFMSLAGVIYCIVEVKNSLPAATTTKLPPSTTRHPQTTLPSTTDTPATSQGTSHPAPTTVTSSDLTTDSTTINGTNEITSPTTITDTPSYSQIINQTLSGLT</sequence>
<dbReference type="Proteomes" id="UP000007110">
    <property type="component" value="Unassembled WGS sequence"/>
</dbReference>
<dbReference type="KEGG" id="spu:100890563"/>
<feature type="compositionally biased region" description="Low complexity" evidence="1">
    <location>
        <begin position="268"/>
        <end position="281"/>
    </location>
</feature>
<evidence type="ECO:0000313" key="3">
    <source>
        <dbReference type="EnsemblMetazoa" id="XP_003729462"/>
    </source>
</evidence>
<evidence type="ECO:0000313" key="4">
    <source>
        <dbReference type="Proteomes" id="UP000007110"/>
    </source>
</evidence>
<feature type="compositionally biased region" description="Polar residues" evidence="1">
    <location>
        <begin position="232"/>
        <end position="244"/>
    </location>
</feature>
<reference evidence="4" key="1">
    <citation type="submission" date="2015-02" db="EMBL/GenBank/DDBJ databases">
        <title>Genome sequencing for Strongylocentrotus purpuratus.</title>
        <authorList>
            <person name="Murali S."/>
            <person name="Liu Y."/>
            <person name="Vee V."/>
            <person name="English A."/>
            <person name="Wang M."/>
            <person name="Skinner E."/>
            <person name="Han Y."/>
            <person name="Muzny D.M."/>
            <person name="Worley K.C."/>
            <person name="Gibbs R.A."/>
        </authorList>
    </citation>
    <scope>NUCLEOTIDE SEQUENCE</scope>
</reference>
<feature type="region of interest" description="Disordered" evidence="1">
    <location>
        <begin position="232"/>
        <end position="294"/>
    </location>
</feature>
<evidence type="ECO:0000256" key="2">
    <source>
        <dbReference type="SAM" id="Phobius"/>
    </source>
</evidence>
<dbReference type="EnsemblMetazoa" id="XM_003729414">
    <property type="protein sequence ID" value="XP_003729462"/>
    <property type="gene ID" value="LOC100890563"/>
</dbReference>
<dbReference type="GeneID" id="100890563"/>
<dbReference type="InParanoid" id="A0A7M7LLL7"/>
<protein>
    <submittedName>
        <fullName evidence="3">Uncharacterized protein</fullName>
    </submittedName>
</protein>
<feature type="transmembrane region" description="Helical" evidence="2">
    <location>
        <begin position="201"/>
        <end position="223"/>
    </location>
</feature>
<evidence type="ECO:0000256" key="1">
    <source>
        <dbReference type="SAM" id="MobiDB-lite"/>
    </source>
</evidence>
<dbReference type="RefSeq" id="XP_003729462.2">
    <property type="nucleotide sequence ID" value="XM_003729414.3"/>
</dbReference>
<name>A0A7M7LLL7_STRPU</name>
<keyword evidence="2" id="KW-1133">Transmembrane helix</keyword>
<keyword evidence="4" id="KW-1185">Reference proteome</keyword>
<accession>A0A7M7LLL7</accession>
<keyword evidence="2" id="KW-0812">Transmembrane</keyword>
<feature type="compositionally biased region" description="Low complexity" evidence="1">
    <location>
        <begin position="245"/>
        <end position="258"/>
    </location>
</feature>
<keyword evidence="2" id="KW-0472">Membrane</keyword>
<dbReference type="AlphaFoldDB" id="A0A7M7LLL7"/>
<proteinExistence type="predicted"/>